<evidence type="ECO:0000313" key="2">
    <source>
        <dbReference type="EMBL" id="GAV02017.1"/>
    </source>
</evidence>
<dbReference type="EMBL" id="BDGG01000007">
    <property type="protein sequence ID" value="GAV02017.1"/>
    <property type="molecule type" value="Genomic_DNA"/>
</dbReference>
<dbReference type="Proteomes" id="UP000186922">
    <property type="component" value="Unassembled WGS sequence"/>
</dbReference>
<protein>
    <recommendedName>
        <fullName evidence="4">ZP domain-containing protein</fullName>
    </recommendedName>
</protein>
<keyword evidence="3" id="KW-1185">Reference proteome</keyword>
<feature type="signal peptide" evidence="1">
    <location>
        <begin position="1"/>
        <end position="25"/>
    </location>
</feature>
<gene>
    <name evidence="2" type="primary">RvY_12633</name>
    <name evidence="2" type="synonym">RvY_12633.1</name>
    <name evidence="2" type="ORF">RvY_12633-1</name>
</gene>
<evidence type="ECO:0008006" key="4">
    <source>
        <dbReference type="Google" id="ProtNLM"/>
    </source>
</evidence>
<proteinExistence type="predicted"/>
<evidence type="ECO:0000256" key="1">
    <source>
        <dbReference type="SAM" id="SignalP"/>
    </source>
</evidence>
<reference evidence="2 3" key="1">
    <citation type="journal article" date="2016" name="Nat. Commun.">
        <title>Extremotolerant tardigrade genome and improved radiotolerance of human cultured cells by tardigrade-unique protein.</title>
        <authorList>
            <person name="Hashimoto T."/>
            <person name="Horikawa D.D."/>
            <person name="Saito Y."/>
            <person name="Kuwahara H."/>
            <person name="Kozuka-Hata H."/>
            <person name="Shin-I T."/>
            <person name="Minakuchi Y."/>
            <person name="Ohishi K."/>
            <person name="Motoyama A."/>
            <person name="Aizu T."/>
            <person name="Enomoto A."/>
            <person name="Kondo K."/>
            <person name="Tanaka S."/>
            <person name="Hara Y."/>
            <person name="Koshikawa S."/>
            <person name="Sagara H."/>
            <person name="Miura T."/>
            <person name="Yokobori S."/>
            <person name="Miyagawa K."/>
            <person name="Suzuki Y."/>
            <person name="Kubo T."/>
            <person name="Oyama M."/>
            <person name="Kohara Y."/>
            <person name="Fujiyama A."/>
            <person name="Arakawa K."/>
            <person name="Katayama T."/>
            <person name="Toyoda A."/>
            <person name="Kunieda T."/>
        </authorList>
    </citation>
    <scope>NUCLEOTIDE SEQUENCE [LARGE SCALE GENOMIC DNA]</scope>
    <source>
        <strain evidence="2 3">YOKOZUNA-1</strain>
    </source>
</reference>
<organism evidence="2 3">
    <name type="scientific">Ramazzottius varieornatus</name>
    <name type="common">Water bear</name>
    <name type="synonym">Tardigrade</name>
    <dbReference type="NCBI Taxonomy" id="947166"/>
    <lineage>
        <taxon>Eukaryota</taxon>
        <taxon>Metazoa</taxon>
        <taxon>Ecdysozoa</taxon>
        <taxon>Tardigrada</taxon>
        <taxon>Eutardigrada</taxon>
        <taxon>Parachela</taxon>
        <taxon>Hypsibioidea</taxon>
        <taxon>Ramazzottiidae</taxon>
        <taxon>Ramazzottius</taxon>
    </lineage>
</organism>
<dbReference type="OrthoDB" id="10053140at2759"/>
<keyword evidence="1" id="KW-0732">Signal</keyword>
<feature type="chain" id="PRO_5008898556" description="ZP domain-containing protein" evidence="1">
    <location>
        <begin position="26"/>
        <end position="233"/>
    </location>
</feature>
<comment type="caution">
    <text evidence="2">The sequence shown here is derived from an EMBL/GenBank/DDBJ whole genome shotgun (WGS) entry which is preliminary data.</text>
</comment>
<sequence>MTSYHRYSALITLFLVSIGISWCKGVYSQYRANHDMHVYVVELQQRQEVATQEAQAHTPGEHDFIRVEVELVQLLNPEGLLANGQKCDNSGQCDPRITVHLDTDRPLTVWPGAKPLEEFQDFFSASNQNSPIINKNVSRNICGGSVNKVNLRAHVVDSDVLSSGGVIDDFECIFEADYGKVASSPSSAEWSATRDCRPRLQNNQARLQFRYRLVDIARSDCGVMGAMQTQIRS</sequence>
<dbReference type="AlphaFoldDB" id="A0A1D1VK81"/>
<name>A0A1D1VK81_RAMVA</name>
<accession>A0A1D1VK81</accession>
<evidence type="ECO:0000313" key="3">
    <source>
        <dbReference type="Proteomes" id="UP000186922"/>
    </source>
</evidence>